<reference evidence="3" key="1">
    <citation type="journal article" date="2008" name="Proc. Natl. Acad. Sci. U.S.A.">
        <title>Rapid virulence annotation (RVA): identification of virulence factors using a bacterial genome library and multiple invertebrate hosts.</title>
        <authorList>
            <person name="Waterfield N.R."/>
            <person name="Sanchez-Contreras M."/>
            <person name="Eleftherianos I."/>
            <person name="Dowling A."/>
            <person name="Wilkinson P."/>
            <person name="Parkhill J."/>
            <person name="Thomson N."/>
            <person name="Reynolds S.E."/>
            <person name="Bode H.B."/>
            <person name="Dorus S."/>
            <person name="Ffrench-Constant R.H."/>
        </authorList>
    </citation>
    <scope>NUCLEOTIDE SEQUENCE</scope>
    <source>
        <strain evidence="3">ATCC 43949</strain>
    </source>
</reference>
<gene>
    <name evidence="2" type="ordered locus">PAU_04240</name>
    <name evidence="3" type="ORF">PA-RVA9-1867</name>
</gene>
<dbReference type="KEGG" id="pay:PAU_04240"/>
<proteinExistence type="predicted"/>
<dbReference type="eggNOG" id="ENOG5032QHH">
    <property type="taxonomic scope" value="Bacteria"/>
</dbReference>
<reference evidence="2 4" key="4">
    <citation type="journal article" date="2009" name="BMC Genomics">
        <title>Comparative genomics of the emerging human pathogen Photorhabdus asymbiotica with the insect pathogen Photorhabdus luminescens.</title>
        <authorList>
            <person name="Wilkinson P."/>
            <person name="Waterfield N.R."/>
            <person name="Crossman L."/>
            <person name="Corton C."/>
            <person name="Sanchez-Contreras M."/>
            <person name="Vlisidou I."/>
            <person name="Barron A."/>
            <person name="Bignell A."/>
            <person name="Clark L."/>
            <person name="Ormond D."/>
            <person name="Mayho M."/>
            <person name="Bason N."/>
            <person name="Smith F."/>
            <person name="Simmonds M."/>
            <person name="Churcher C."/>
            <person name="Harris D."/>
            <person name="Thompson N.R."/>
            <person name="Quail M."/>
            <person name="Parkhill J."/>
            <person name="ffrench-Constant R.H."/>
        </authorList>
    </citation>
    <scope>NUCLEOTIDE SEQUENCE [LARGE SCALE GENOMIC DNA]</scope>
    <source>
        <strain evidence="4">ATCC 43949 / 3105-77</strain>
        <strain evidence="2">ATCC43949</strain>
    </source>
</reference>
<dbReference type="AlphaFoldDB" id="B6VLS8"/>
<dbReference type="Pfam" id="PF16219">
    <property type="entry name" value="DUF4879"/>
    <property type="match status" value="1"/>
</dbReference>
<sequence length="203" mass="22423">MFFYFSEDSIMKKSKLAILLSLASLFGVNAYAQTEQLPKVPAAQKVLIEQSQLLPNVKSPIRAEERDLKIEDGSVHAPAPGLTNMWVYAVGSTNCGWEYTSNLFATTCDHGGQQLRAAVLEIGYGYSSFAWMNGGLLPNSAMYSSKTVCITNGYYTWPCTAGQTVVGYLHEYNLDGNQNGTFRYQNTSTNSPWNTMSVQINIL</sequence>
<reference evidence="2" key="2">
    <citation type="submission" date="2008-05" db="EMBL/GenBank/DDBJ databases">
        <authorList>
            <person name="Crossman L.C."/>
        </authorList>
    </citation>
    <scope>NUCLEOTIDE SEQUENCE</scope>
    <source>
        <strain evidence="2">ATCC43949</strain>
    </source>
</reference>
<evidence type="ECO:0008006" key="5">
    <source>
        <dbReference type="Google" id="ProtNLM"/>
    </source>
</evidence>
<evidence type="ECO:0000313" key="2">
    <source>
        <dbReference type="EMBL" id="CAQ86327.1"/>
    </source>
</evidence>
<evidence type="ECO:0000313" key="3">
    <source>
        <dbReference type="EMBL" id="CAR67108.1"/>
    </source>
</evidence>
<evidence type="ECO:0000256" key="1">
    <source>
        <dbReference type="SAM" id="SignalP"/>
    </source>
</evidence>
<dbReference type="EMBL" id="FM211051">
    <property type="protein sequence ID" value="CAR67108.1"/>
    <property type="molecule type" value="Genomic_DNA"/>
</dbReference>
<dbReference type="InterPro" id="IPR032624">
    <property type="entry name" value="DUF4879"/>
</dbReference>
<name>B6VLS8_PHOAA</name>
<dbReference type="Proteomes" id="UP000002747">
    <property type="component" value="Chromosome"/>
</dbReference>
<accession>C7BRB9</accession>
<protein>
    <recommendedName>
        <fullName evidence="5">DUF4879 domain-containing protein</fullName>
    </recommendedName>
</protein>
<accession>B6VLS8</accession>
<feature type="signal peptide" evidence="1">
    <location>
        <begin position="1"/>
        <end position="32"/>
    </location>
</feature>
<keyword evidence="1" id="KW-0732">Signal</keyword>
<feature type="chain" id="PRO_5014085586" description="DUF4879 domain-containing protein" evidence="1">
    <location>
        <begin position="33"/>
        <end position="203"/>
    </location>
</feature>
<evidence type="ECO:0000313" key="4">
    <source>
        <dbReference type="Proteomes" id="UP000002747"/>
    </source>
</evidence>
<dbReference type="EMBL" id="FM162591">
    <property type="protein sequence ID" value="CAQ86327.1"/>
    <property type="molecule type" value="Genomic_DNA"/>
</dbReference>
<reference evidence="3" key="3">
    <citation type="submission" date="2008-09" db="EMBL/GenBank/DDBJ databases">
        <authorList>
            <person name="Thomson N.R."/>
        </authorList>
    </citation>
    <scope>NUCLEOTIDE SEQUENCE</scope>
    <source>
        <strain evidence="3">ATCC 43949</strain>
    </source>
</reference>
<organism evidence="3">
    <name type="scientific">Photorhabdus asymbiotica subsp. asymbiotica (strain ATCC 43949 / 3105-77)</name>
    <name type="common">Xenorhabdus luminescens (strain 2)</name>
    <dbReference type="NCBI Taxonomy" id="553480"/>
    <lineage>
        <taxon>Bacteria</taxon>
        <taxon>Pseudomonadati</taxon>
        <taxon>Pseudomonadota</taxon>
        <taxon>Gammaproteobacteria</taxon>
        <taxon>Enterobacterales</taxon>
        <taxon>Morganellaceae</taxon>
        <taxon>Photorhabdus</taxon>
    </lineage>
</organism>